<dbReference type="GeneID" id="101860018"/>
<sequence length="299" mass="33882">MRLQRLWNSYAPPLVKKNSSTVVIILCIIAVYLVWKFIWFKQDSLSYLCSSEENLKQASYYEKLGVHIIPSTPHRNRIQEKREGTSEELASASADCVPVMTPDGAHSLLTCIHDPAIDLMLSAHLKVVAVDAVMPSLRLLQRSLLINDLSCPVTLIHNALYKSRKKMRVVIDPTNIGGSQVAEILDFRKDKIPPSQTVDAICLDDLVPFVRGRDVFLKLDLEGMEVQVLQCAQEFFSQVDVKVVLLEWMFYRHHEEASGILKSFLTSHGLSPTWGVNPDRVIDLDASHSWPDNVFWMKV</sequence>
<feature type="transmembrane region" description="Helical" evidence="1">
    <location>
        <begin position="21"/>
        <end position="40"/>
    </location>
</feature>
<keyword evidence="1" id="KW-0812">Transmembrane</keyword>
<feature type="domain" description="Methyltransferase FkbM" evidence="2">
    <location>
        <begin position="127"/>
        <end position="254"/>
    </location>
</feature>
<reference evidence="4" key="1">
    <citation type="submission" date="2025-08" db="UniProtKB">
        <authorList>
            <consortium name="RefSeq"/>
        </authorList>
    </citation>
    <scope>IDENTIFICATION</scope>
</reference>
<keyword evidence="1" id="KW-0472">Membrane</keyword>
<dbReference type="InterPro" id="IPR052514">
    <property type="entry name" value="SAM-dependent_MTase"/>
</dbReference>
<accession>A0ABM1VTT8</accession>
<dbReference type="PANTHER" id="PTHR34203">
    <property type="entry name" value="METHYLTRANSFERASE, FKBM FAMILY PROTEIN"/>
    <property type="match status" value="1"/>
</dbReference>
<dbReference type="InterPro" id="IPR029063">
    <property type="entry name" value="SAM-dependent_MTases_sf"/>
</dbReference>
<evidence type="ECO:0000256" key="1">
    <source>
        <dbReference type="SAM" id="Phobius"/>
    </source>
</evidence>
<name>A0ABM1VTT8_APLCA</name>
<gene>
    <name evidence="4" type="primary">LOC101860018</name>
</gene>
<protein>
    <submittedName>
        <fullName evidence="4">Uncharacterized protein LOC101860018 isoform X2</fullName>
    </submittedName>
</protein>
<organism evidence="3 4">
    <name type="scientific">Aplysia californica</name>
    <name type="common">California sea hare</name>
    <dbReference type="NCBI Taxonomy" id="6500"/>
    <lineage>
        <taxon>Eukaryota</taxon>
        <taxon>Metazoa</taxon>
        <taxon>Spiralia</taxon>
        <taxon>Lophotrochozoa</taxon>
        <taxon>Mollusca</taxon>
        <taxon>Gastropoda</taxon>
        <taxon>Heterobranchia</taxon>
        <taxon>Euthyneura</taxon>
        <taxon>Tectipleura</taxon>
        <taxon>Aplysiida</taxon>
        <taxon>Aplysioidea</taxon>
        <taxon>Aplysiidae</taxon>
        <taxon>Aplysia</taxon>
    </lineage>
</organism>
<evidence type="ECO:0000313" key="3">
    <source>
        <dbReference type="Proteomes" id="UP000694888"/>
    </source>
</evidence>
<evidence type="ECO:0000259" key="2">
    <source>
        <dbReference type="Pfam" id="PF05050"/>
    </source>
</evidence>
<dbReference type="NCBIfam" id="TIGR01444">
    <property type="entry name" value="fkbM_fam"/>
    <property type="match status" value="1"/>
</dbReference>
<evidence type="ECO:0000313" key="4">
    <source>
        <dbReference type="RefSeq" id="XP_035825830.1"/>
    </source>
</evidence>
<dbReference type="SUPFAM" id="SSF53335">
    <property type="entry name" value="S-adenosyl-L-methionine-dependent methyltransferases"/>
    <property type="match status" value="1"/>
</dbReference>
<dbReference type="InterPro" id="IPR006342">
    <property type="entry name" value="FkbM_mtfrase"/>
</dbReference>
<dbReference type="Gene3D" id="3.40.50.150">
    <property type="entry name" value="Vaccinia Virus protein VP39"/>
    <property type="match status" value="1"/>
</dbReference>
<dbReference type="Pfam" id="PF05050">
    <property type="entry name" value="Methyltransf_21"/>
    <property type="match status" value="1"/>
</dbReference>
<keyword evidence="1" id="KW-1133">Transmembrane helix</keyword>
<dbReference type="PANTHER" id="PTHR34203:SF15">
    <property type="entry name" value="SLL1173 PROTEIN"/>
    <property type="match status" value="1"/>
</dbReference>
<keyword evidence="3" id="KW-1185">Reference proteome</keyword>
<proteinExistence type="predicted"/>
<dbReference type="RefSeq" id="XP_035825830.1">
    <property type="nucleotide sequence ID" value="XM_035969937.1"/>
</dbReference>
<dbReference type="Proteomes" id="UP000694888">
    <property type="component" value="Unplaced"/>
</dbReference>